<dbReference type="SUPFAM" id="SSF57783">
    <property type="entry name" value="Zinc beta-ribbon"/>
    <property type="match status" value="1"/>
</dbReference>
<evidence type="ECO:0000313" key="5">
    <source>
        <dbReference type="Proteomes" id="UP000574390"/>
    </source>
</evidence>
<dbReference type="PANTHER" id="PTHR11618:SF13">
    <property type="entry name" value="TRANSCRIPTION INITIATION FACTOR IIB"/>
    <property type="match status" value="1"/>
</dbReference>
<dbReference type="InterPro" id="IPR000812">
    <property type="entry name" value="TFIIB"/>
</dbReference>
<reference evidence="4 5" key="1">
    <citation type="submission" date="2020-04" db="EMBL/GenBank/DDBJ databases">
        <title>Perkinsus olseni comparative genomics.</title>
        <authorList>
            <person name="Bogema D.R."/>
        </authorList>
    </citation>
    <scope>NUCLEOTIDE SEQUENCE [LARGE SCALE GENOMIC DNA]</scope>
    <source>
        <strain evidence="4">ATCC PRA-205</strain>
    </source>
</reference>
<dbReference type="GO" id="GO:0097550">
    <property type="term" value="C:transcription preinitiation complex"/>
    <property type="evidence" value="ECO:0007669"/>
    <property type="project" value="TreeGrafter"/>
</dbReference>
<evidence type="ECO:0000256" key="2">
    <source>
        <dbReference type="ARBA" id="ARBA00023163"/>
    </source>
</evidence>
<dbReference type="PRINTS" id="PR00685">
    <property type="entry name" value="TIFACTORIIB"/>
</dbReference>
<keyword evidence="4" id="KW-0396">Initiation factor</keyword>
<organism evidence="4 5">
    <name type="scientific">Perkinsus olseni</name>
    <name type="common">Perkinsus atlanticus</name>
    <dbReference type="NCBI Taxonomy" id="32597"/>
    <lineage>
        <taxon>Eukaryota</taxon>
        <taxon>Sar</taxon>
        <taxon>Alveolata</taxon>
        <taxon>Perkinsozoa</taxon>
        <taxon>Perkinsea</taxon>
        <taxon>Perkinsida</taxon>
        <taxon>Perkinsidae</taxon>
        <taxon>Perkinsus</taxon>
    </lineage>
</organism>
<dbReference type="GO" id="GO:0070897">
    <property type="term" value="P:transcription preinitiation complex assembly"/>
    <property type="evidence" value="ECO:0007669"/>
    <property type="project" value="InterPro"/>
</dbReference>
<evidence type="ECO:0000256" key="1">
    <source>
        <dbReference type="ARBA" id="ARBA00023015"/>
    </source>
</evidence>
<dbReference type="InterPro" id="IPR036915">
    <property type="entry name" value="Cyclin-like_sf"/>
</dbReference>
<feature type="domain" description="Transcription factor TFIIB cyclin-like" evidence="3">
    <location>
        <begin position="105"/>
        <end position="194"/>
    </location>
</feature>
<sequence>MPANVQARDIMECPECKGKTQIVEGCVVSLRSVICRNCGLILEMSCIDDSQEWRTFSDSSGPDRNRVGGTTNNMLHSGGLGTSVGFGNSRLARTHMIAVNSDNVDRTLNKGHKILRDIMDALALPDNIYTRCCQILKQMDDNGLLKGKTNYPWLLAVTYMACRQEGAGRSIKEILAAQPTVKDKEVAKNFWRLEKMLQKASVQEARTAAGGGPVSGAKVGGAGAVAGDTFMPRYCNRL</sequence>
<dbReference type="Proteomes" id="UP000574390">
    <property type="component" value="Unassembled WGS sequence"/>
</dbReference>
<gene>
    <name evidence="4" type="primary">GTF2B_1</name>
    <name evidence="4" type="ORF">FOZ62_003413</name>
</gene>
<keyword evidence="1" id="KW-0805">Transcription regulation</keyword>
<evidence type="ECO:0000259" key="3">
    <source>
        <dbReference type="Pfam" id="PF00382"/>
    </source>
</evidence>
<dbReference type="GO" id="GO:0017025">
    <property type="term" value="F:TBP-class protein binding"/>
    <property type="evidence" value="ECO:0007669"/>
    <property type="project" value="InterPro"/>
</dbReference>
<dbReference type="GO" id="GO:0005634">
    <property type="term" value="C:nucleus"/>
    <property type="evidence" value="ECO:0007669"/>
    <property type="project" value="TreeGrafter"/>
</dbReference>
<evidence type="ECO:0000313" key="4">
    <source>
        <dbReference type="EMBL" id="KAF4713585.1"/>
    </source>
</evidence>
<keyword evidence="2" id="KW-0804">Transcription</keyword>
<protein>
    <submittedName>
        <fullName evidence="4">Transcription initiation factor IIB</fullName>
    </submittedName>
</protein>
<keyword evidence="4" id="KW-0648">Protein biosynthesis</keyword>
<dbReference type="Pfam" id="PF00382">
    <property type="entry name" value="TFIIB"/>
    <property type="match status" value="1"/>
</dbReference>
<dbReference type="GO" id="GO:0003743">
    <property type="term" value="F:translation initiation factor activity"/>
    <property type="evidence" value="ECO:0007669"/>
    <property type="project" value="UniProtKB-KW"/>
</dbReference>
<accession>A0A7J6QYS7</accession>
<dbReference type="Gene3D" id="1.10.472.170">
    <property type="match status" value="1"/>
</dbReference>
<dbReference type="EMBL" id="JABANM010026051">
    <property type="protein sequence ID" value="KAF4713585.1"/>
    <property type="molecule type" value="Genomic_DNA"/>
</dbReference>
<name>A0A7J6QYS7_PEROL</name>
<dbReference type="PANTHER" id="PTHR11618">
    <property type="entry name" value="TRANSCRIPTION INITIATION FACTOR IIB-RELATED"/>
    <property type="match status" value="1"/>
</dbReference>
<feature type="non-terminal residue" evidence="4">
    <location>
        <position position="238"/>
    </location>
</feature>
<dbReference type="SUPFAM" id="SSF47954">
    <property type="entry name" value="Cyclin-like"/>
    <property type="match status" value="1"/>
</dbReference>
<proteinExistence type="predicted"/>
<comment type="caution">
    <text evidence="4">The sequence shown here is derived from an EMBL/GenBank/DDBJ whole genome shotgun (WGS) entry which is preliminary data.</text>
</comment>
<dbReference type="AlphaFoldDB" id="A0A7J6QYS7"/>
<dbReference type="InterPro" id="IPR013150">
    <property type="entry name" value="TFIIB_cyclin"/>
</dbReference>